<dbReference type="GO" id="GO:0004067">
    <property type="term" value="F:asparaginase activity"/>
    <property type="evidence" value="ECO:0007669"/>
    <property type="project" value="UniProtKB-UniRule"/>
</dbReference>
<dbReference type="Pfam" id="PF00710">
    <property type="entry name" value="Asparaginase"/>
    <property type="match status" value="1"/>
</dbReference>
<name>A0A7S7NNA5_PALFE</name>
<dbReference type="RefSeq" id="WP_194448358.1">
    <property type="nucleotide sequence ID" value="NZ_CP063849.1"/>
</dbReference>
<dbReference type="InterPro" id="IPR037152">
    <property type="entry name" value="L-asparaginase_N_sf"/>
</dbReference>
<dbReference type="SUPFAM" id="SSF53774">
    <property type="entry name" value="Glutaminase/Asparaginase"/>
    <property type="match status" value="1"/>
</dbReference>
<dbReference type="AlphaFoldDB" id="A0A7S7NNA5"/>
<evidence type="ECO:0000313" key="4">
    <source>
        <dbReference type="EMBL" id="QOY86689.1"/>
    </source>
</evidence>
<dbReference type="EMBL" id="CP063849">
    <property type="protein sequence ID" value="QOY86689.1"/>
    <property type="molecule type" value="Genomic_DNA"/>
</dbReference>
<evidence type="ECO:0000256" key="2">
    <source>
        <dbReference type="PIRSR" id="PIRSR001220-2"/>
    </source>
</evidence>
<accession>A0A7S7NNA5</accession>
<feature type="binding site" evidence="2">
    <location>
        <position position="60"/>
    </location>
    <ligand>
        <name>substrate</name>
    </ligand>
</feature>
<feature type="domain" description="L-asparaginase N-terminal" evidence="3">
    <location>
        <begin position="10"/>
        <end position="162"/>
    </location>
</feature>
<protein>
    <submittedName>
        <fullName evidence="4">Asparaginase</fullName>
    </submittedName>
</protein>
<dbReference type="Proteomes" id="UP000593892">
    <property type="component" value="Chromosome"/>
</dbReference>
<dbReference type="PANTHER" id="PTHR11707:SF28">
    <property type="entry name" value="60 KDA LYSOPHOSPHOLIPASE"/>
    <property type="match status" value="1"/>
</dbReference>
<dbReference type="PIRSF" id="PIRSF001220">
    <property type="entry name" value="L-ASNase_gatD"/>
    <property type="match status" value="1"/>
</dbReference>
<sequence length="169" mass="18510">MATSADAGPIRILITGGTFDKEYDELTGRLFFQESHLPEMLKLGRCGLPLQVRTLMMIDSLDMSDADRRLVVEQCRSAAEHRIVITHGTDTMTETAQMLAGEIQDKTIVLTGAMVPYKFGSSDGLFNLGSALAFAQTLPPGVYVAMNGRFFAAGKVRKNRQTGMFEEQG</sequence>
<evidence type="ECO:0000313" key="5">
    <source>
        <dbReference type="Proteomes" id="UP000593892"/>
    </source>
</evidence>
<gene>
    <name evidence="4" type="ORF">IRI77_28460</name>
</gene>
<evidence type="ECO:0000256" key="1">
    <source>
        <dbReference type="PIRSR" id="PIRSR001220-1"/>
    </source>
</evidence>
<dbReference type="Gene3D" id="3.40.50.1170">
    <property type="entry name" value="L-asparaginase, N-terminal domain"/>
    <property type="match status" value="1"/>
</dbReference>
<dbReference type="InterPro" id="IPR027474">
    <property type="entry name" value="L-asparaginase_N"/>
</dbReference>
<dbReference type="InterPro" id="IPR036152">
    <property type="entry name" value="Asp/glu_Ase-like_sf"/>
</dbReference>
<dbReference type="PRINTS" id="PR00139">
    <property type="entry name" value="ASNGLNASE"/>
</dbReference>
<keyword evidence="5" id="KW-1185">Reference proteome</keyword>
<dbReference type="KEGG" id="pfer:IRI77_28460"/>
<feature type="binding site" evidence="2">
    <location>
        <begin position="89"/>
        <end position="90"/>
    </location>
    <ligand>
        <name>substrate</name>
    </ligand>
</feature>
<organism evidence="4 5">
    <name type="scientific">Paludibaculum fermentans</name>
    <dbReference type="NCBI Taxonomy" id="1473598"/>
    <lineage>
        <taxon>Bacteria</taxon>
        <taxon>Pseudomonadati</taxon>
        <taxon>Acidobacteriota</taxon>
        <taxon>Terriglobia</taxon>
        <taxon>Bryobacterales</taxon>
        <taxon>Bryobacteraceae</taxon>
        <taxon>Paludibaculum</taxon>
    </lineage>
</organism>
<proteinExistence type="predicted"/>
<reference evidence="4 5" key="1">
    <citation type="submission" date="2020-10" db="EMBL/GenBank/DDBJ databases">
        <title>Complete genome sequence of Paludibaculum fermentans P105T, a facultatively anaerobic acidobacterium capable of dissimilatory Fe(III) reduction.</title>
        <authorList>
            <person name="Dedysh S.N."/>
            <person name="Beletsky A.V."/>
            <person name="Kulichevskaya I.S."/>
            <person name="Mardanov A.V."/>
            <person name="Ravin N.V."/>
        </authorList>
    </citation>
    <scope>NUCLEOTIDE SEQUENCE [LARGE SCALE GENOMIC DNA]</scope>
    <source>
        <strain evidence="4 5">P105</strain>
    </source>
</reference>
<dbReference type="PIRSF" id="PIRSF500176">
    <property type="entry name" value="L_ASNase"/>
    <property type="match status" value="1"/>
</dbReference>
<feature type="active site" description="O-isoaspartyl threonine intermediate" evidence="1">
    <location>
        <position position="18"/>
    </location>
</feature>
<dbReference type="PANTHER" id="PTHR11707">
    <property type="entry name" value="L-ASPARAGINASE"/>
    <property type="match status" value="1"/>
</dbReference>
<dbReference type="PROSITE" id="PS51732">
    <property type="entry name" value="ASN_GLN_ASE_3"/>
    <property type="match status" value="1"/>
</dbReference>
<dbReference type="InterPro" id="IPR006034">
    <property type="entry name" value="Asparaginase/glutaminase-like"/>
</dbReference>
<evidence type="ECO:0000259" key="3">
    <source>
        <dbReference type="Pfam" id="PF00710"/>
    </source>
</evidence>